<evidence type="ECO:0000313" key="15">
    <source>
        <dbReference type="Proteomes" id="UP000737113"/>
    </source>
</evidence>
<evidence type="ECO:0000256" key="6">
    <source>
        <dbReference type="ARBA" id="ARBA00023065"/>
    </source>
</evidence>
<evidence type="ECO:0000256" key="2">
    <source>
        <dbReference type="ARBA" id="ARBA00022448"/>
    </source>
</evidence>
<accession>A0A972JHH3</accession>
<dbReference type="Gene3D" id="2.40.170.20">
    <property type="entry name" value="TonB-dependent receptor, beta-barrel domain"/>
    <property type="match status" value="1"/>
</dbReference>
<dbReference type="GO" id="GO:0015344">
    <property type="term" value="F:siderophore uptake transmembrane transporter activity"/>
    <property type="evidence" value="ECO:0007669"/>
    <property type="project" value="TreeGrafter"/>
</dbReference>
<evidence type="ECO:0000256" key="7">
    <source>
        <dbReference type="ARBA" id="ARBA00023077"/>
    </source>
</evidence>
<dbReference type="PROSITE" id="PS52016">
    <property type="entry name" value="TONB_DEPENDENT_REC_3"/>
    <property type="match status" value="1"/>
</dbReference>
<keyword evidence="5" id="KW-0732">Signal</keyword>
<evidence type="ECO:0000313" key="14">
    <source>
        <dbReference type="EMBL" id="NMH63998.1"/>
    </source>
</evidence>
<feature type="domain" description="TonB-dependent receptor plug" evidence="13">
    <location>
        <begin position="57"/>
        <end position="163"/>
    </location>
</feature>
<evidence type="ECO:0000256" key="5">
    <source>
        <dbReference type="ARBA" id="ARBA00022729"/>
    </source>
</evidence>
<proteinExistence type="inferred from homology"/>
<dbReference type="InterPro" id="IPR037066">
    <property type="entry name" value="Plug_dom_sf"/>
</dbReference>
<dbReference type="Pfam" id="PF07715">
    <property type="entry name" value="Plug"/>
    <property type="match status" value="1"/>
</dbReference>
<comment type="similarity">
    <text evidence="10 11">Belongs to the TonB-dependent receptor family.</text>
</comment>
<dbReference type="CDD" id="cd01347">
    <property type="entry name" value="ligand_gated_channel"/>
    <property type="match status" value="1"/>
</dbReference>
<keyword evidence="7 11" id="KW-0798">TonB box</keyword>
<keyword evidence="8 10" id="KW-0472">Membrane</keyword>
<dbReference type="InterPro" id="IPR000531">
    <property type="entry name" value="Beta-barrel_TonB"/>
</dbReference>
<dbReference type="InterPro" id="IPR012910">
    <property type="entry name" value="Plug_dom"/>
</dbReference>
<evidence type="ECO:0000256" key="9">
    <source>
        <dbReference type="ARBA" id="ARBA00023237"/>
    </source>
</evidence>
<evidence type="ECO:0000256" key="11">
    <source>
        <dbReference type="RuleBase" id="RU003357"/>
    </source>
</evidence>
<gene>
    <name evidence="14" type="ORF">HC757_02255</name>
</gene>
<keyword evidence="14" id="KW-0675">Receptor</keyword>
<protein>
    <submittedName>
        <fullName evidence="14">TonB-dependent receptor</fullName>
    </submittedName>
</protein>
<dbReference type="Proteomes" id="UP000737113">
    <property type="component" value="Unassembled WGS sequence"/>
</dbReference>
<keyword evidence="6" id="KW-0406">Ion transport</keyword>
<comment type="caution">
    <text evidence="14">The sequence shown here is derived from an EMBL/GenBank/DDBJ whole genome shotgun (WGS) entry which is preliminary data.</text>
</comment>
<dbReference type="EMBL" id="JAAXYH010000001">
    <property type="protein sequence ID" value="NMH63998.1"/>
    <property type="molecule type" value="Genomic_DNA"/>
</dbReference>
<name>A0A972JHH3_9GAMM</name>
<keyword evidence="2 10" id="KW-0813">Transport</keyword>
<reference evidence="14" key="1">
    <citation type="submission" date="2020-04" db="EMBL/GenBank/DDBJ databases">
        <title>Description of Shewanella salipaludis sp. nov., isolated from a salt marsh.</title>
        <authorList>
            <person name="Park S."/>
            <person name="Yoon J.-H."/>
        </authorList>
    </citation>
    <scope>NUCLEOTIDE SEQUENCE</scope>
    <source>
        <strain evidence="14">SHSM-M6</strain>
    </source>
</reference>
<dbReference type="SUPFAM" id="SSF56935">
    <property type="entry name" value="Porins"/>
    <property type="match status" value="1"/>
</dbReference>
<keyword evidence="3 10" id="KW-1134">Transmembrane beta strand</keyword>
<sequence length="646" mass="70639">MKDYLPAAAATELRRFKPGALAGILGLLMTGYGVAAEQAEMDRMVVTATGSEHLLATAPASISIITAEEVTQYPIKDLGDVLKTLPGVSISSWAGGRNGINLRGLDENYVLMLVNGKRVSSSNGLWRAGNFDTTSIPLELIDHVEVIRGPMSALYGSDAVGGVINIITRRPQDDWESTLSLDASFMDKGTGGDRYRASLYTTGKLTDNLGLVFSAEKADQDIWVNREVTPKFDTIEGRETLKFASTLSWQIDDSQSLELDLASDRDDVPLTTYGAYREQSIDRITVGLTHNGNWQWGKTQLLANLSSADIYDYNSRYNLQPPLGRDLEEINTTLRGTVFLDYGYNNITLGGEYLKTQVNDPVQYPVSGGDSQSLASLFIQDEIGLSDSLIATLGVRGEDSGSYGTHVSPRLYLSYSLNDDIVLKGGVGTAFRAPSLFESSPEFHSVSCKGACSISGNPDLQEETSVSTELALLVNKDLWSASVTVFHNKVENLITVESWDGTSPVRRYFNEADVTIKGVEATASIQVTDDVSFAMNYTYLDTQNTQGKSLSYRPENTVNAKFDWQVIDDLNLYAQLNYYGEHLGNRGQELSGYSRIDLGGNYFVTSALKLKLGLTNLTDEQPVLDEPTSDMILQGRALFVGASYSF</sequence>
<dbReference type="GO" id="GO:0044718">
    <property type="term" value="P:siderophore transmembrane transport"/>
    <property type="evidence" value="ECO:0007669"/>
    <property type="project" value="TreeGrafter"/>
</dbReference>
<evidence type="ECO:0000256" key="10">
    <source>
        <dbReference type="PROSITE-ProRule" id="PRU01360"/>
    </source>
</evidence>
<dbReference type="Gene3D" id="2.170.130.10">
    <property type="entry name" value="TonB-dependent receptor, plug domain"/>
    <property type="match status" value="1"/>
</dbReference>
<evidence type="ECO:0000259" key="13">
    <source>
        <dbReference type="Pfam" id="PF07715"/>
    </source>
</evidence>
<feature type="domain" description="TonB-dependent receptor-like beta-barrel" evidence="12">
    <location>
        <begin position="249"/>
        <end position="617"/>
    </location>
</feature>
<evidence type="ECO:0000256" key="8">
    <source>
        <dbReference type="ARBA" id="ARBA00023136"/>
    </source>
</evidence>
<evidence type="ECO:0000256" key="1">
    <source>
        <dbReference type="ARBA" id="ARBA00004571"/>
    </source>
</evidence>
<dbReference type="PANTHER" id="PTHR30069">
    <property type="entry name" value="TONB-DEPENDENT OUTER MEMBRANE RECEPTOR"/>
    <property type="match status" value="1"/>
</dbReference>
<evidence type="ECO:0000256" key="4">
    <source>
        <dbReference type="ARBA" id="ARBA00022692"/>
    </source>
</evidence>
<organism evidence="14 15">
    <name type="scientific">Shewanella salipaludis</name>
    <dbReference type="NCBI Taxonomy" id="2723052"/>
    <lineage>
        <taxon>Bacteria</taxon>
        <taxon>Pseudomonadati</taxon>
        <taxon>Pseudomonadota</taxon>
        <taxon>Gammaproteobacteria</taxon>
        <taxon>Alteromonadales</taxon>
        <taxon>Shewanellaceae</taxon>
        <taxon>Shewanella</taxon>
    </lineage>
</organism>
<dbReference type="PANTHER" id="PTHR30069:SF53">
    <property type="entry name" value="COLICIN I RECEPTOR-RELATED"/>
    <property type="match status" value="1"/>
</dbReference>
<keyword evidence="9 10" id="KW-0998">Cell outer membrane</keyword>
<dbReference type="InterPro" id="IPR039426">
    <property type="entry name" value="TonB-dep_rcpt-like"/>
</dbReference>
<dbReference type="Pfam" id="PF00593">
    <property type="entry name" value="TonB_dep_Rec_b-barrel"/>
    <property type="match status" value="1"/>
</dbReference>
<dbReference type="AlphaFoldDB" id="A0A972JHH3"/>
<dbReference type="RefSeq" id="WP_169562665.1">
    <property type="nucleotide sequence ID" value="NZ_JAAXYH010000001.1"/>
</dbReference>
<evidence type="ECO:0000256" key="3">
    <source>
        <dbReference type="ARBA" id="ARBA00022452"/>
    </source>
</evidence>
<keyword evidence="4 10" id="KW-0812">Transmembrane</keyword>
<dbReference type="GO" id="GO:0009279">
    <property type="term" value="C:cell outer membrane"/>
    <property type="evidence" value="ECO:0007669"/>
    <property type="project" value="UniProtKB-SubCell"/>
</dbReference>
<evidence type="ECO:0000259" key="12">
    <source>
        <dbReference type="Pfam" id="PF00593"/>
    </source>
</evidence>
<comment type="subcellular location">
    <subcellularLocation>
        <location evidence="1 10">Cell outer membrane</location>
        <topology evidence="1 10">Multi-pass membrane protein</topology>
    </subcellularLocation>
</comment>
<keyword evidence="15" id="KW-1185">Reference proteome</keyword>
<dbReference type="InterPro" id="IPR036942">
    <property type="entry name" value="Beta-barrel_TonB_sf"/>
</dbReference>